<feature type="compositionally biased region" description="Polar residues" evidence="1">
    <location>
        <begin position="1"/>
        <end position="19"/>
    </location>
</feature>
<organism evidence="2 3">
    <name type="scientific">Lentinula lateritia</name>
    <dbReference type="NCBI Taxonomy" id="40482"/>
    <lineage>
        <taxon>Eukaryota</taxon>
        <taxon>Fungi</taxon>
        <taxon>Dikarya</taxon>
        <taxon>Basidiomycota</taxon>
        <taxon>Agaricomycotina</taxon>
        <taxon>Agaricomycetes</taxon>
        <taxon>Agaricomycetidae</taxon>
        <taxon>Agaricales</taxon>
        <taxon>Marasmiineae</taxon>
        <taxon>Omphalotaceae</taxon>
        <taxon>Lentinula</taxon>
    </lineage>
</organism>
<evidence type="ECO:0000313" key="3">
    <source>
        <dbReference type="Proteomes" id="UP001150238"/>
    </source>
</evidence>
<evidence type="ECO:0000256" key="1">
    <source>
        <dbReference type="SAM" id="MobiDB-lite"/>
    </source>
</evidence>
<accession>A0A9W8ZRW5</accession>
<name>A0A9W8ZRW5_9AGAR</name>
<feature type="region of interest" description="Disordered" evidence="1">
    <location>
        <begin position="1"/>
        <end position="20"/>
    </location>
</feature>
<dbReference type="AlphaFoldDB" id="A0A9W8ZRW5"/>
<protein>
    <submittedName>
        <fullName evidence="2">Uncharacterized protein</fullName>
    </submittedName>
</protein>
<gene>
    <name evidence="2" type="ORF">C8J55DRAFT_493848</name>
</gene>
<feature type="compositionally biased region" description="Acidic residues" evidence="1">
    <location>
        <begin position="155"/>
        <end position="172"/>
    </location>
</feature>
<dbReference type="Proteomes" id="UP001150238">
    <property type="component" value="Unassembled WGS sequence"/>
</dbReference>
<feature type="region of interest" description="Disordered" evidence="1">
    <location>
        <begin position="130"/>
        <end position="172"/>
    </location>
</feature>
<feature type="compositionally biased region" description="Polar residues" evidence="1">
    <location>
        <begin position="130"/>
        <end position="148"/>
    </location>
</feature>
<proteinExistence type="predicted"/>
<comment type="caution">
    <text evidence="2">The sequence shown here is derived from an EMBL/GenBank/DDBJ whole genome shotgun (WGS) entry which is preliminary data.</text>
</comment>
<feature type="region of interest" description="Disordered" evidence="1">
    <location>
        <begin position="78"/>
        <end position="109"/>
    </location>
</feature>
<sequence>MSSTSSNTSNYHLPQQNSERQVRFIEESTVYLHEKVKYGDLTGYCAPHIQNEGRSYESSSKPQFWFVSPTMGKSVYGEASQFQHKDQYSGSPSSTSDTPSPEGVAIVSPTTAKCHSPKLWQGQVSSYQFSPATQSETFNQPVPQTPLISTIPLPDVDDEDKIEGEEDSLQEE</sequence>
<feature type="compositionally biased region" description="Low complexity" evidence="1">
    <location>
        <begin position="89"/>
        <end position="101"/>
    </location>
</feature>
<dbReference type="EMBL" id="JANVFS010000058">
    <property type="protein sequence ID" value="KAJ4464504.1"/>
    <property type="molecule type" value="Genomic_DNA"/>
</dbReference>
<reference evidence="2" key="2">
    <citation type="journal article" date="2023" name="Proc. Natl. Acad. Sci. U.S.A.">
        <title>A global phylogenomic analysis of the shiitake genus Lentinula.</title>
        <authorList>
            <person name="Sierra-Patev S."/>
            <person name="Min B."/>
            <person name="Naranjo-Ortiz M."/>
            <person name="Looney B."/>
            <person name="Konkel Z."/>
            <person name="Slot J.C."/>
            <person name="Sakamoto Y."/>
            <person name="Steenwyk J.L."/>
            <person name="Rokas A."/>
            <person name="Carro J."/>
            <person name="Camarero S."/>
            <person name="Ferreira P."/>
            <person name="Molpeceres G."/>
            <person name="Ruiz-Duenas F.J."/>
            <person name="Serrano A."/>
            <person name="Henrissat B."/>
            <person name="Drula E."/>
            <person name="Hughes K.W."/>
            <person name="Mata J.L."/>
            <person name="Ishikawa N.K."/>
            <person name="Vargas-Isla R."/>
            <person name="Ushijima S."/>
            <person name="Smith C.A."/>
            <person name="Donoghue J."/>
            <person name="Ahrendt S."/>
            <person name="Andreopoulos W."/>
            <person name="He G."/>
            <person name="LaButti K."/>
            <person name="Lipzen A."/>
            <person name="Ng V."/>
            <person name="Riley R."/>
            <person name="Sandor L."/>
            <person name="Barry K."/>
            <person name="Martinez A.T."/>
            <person name="Xiao Y."/>
            <person name="Gibbons J.G."/>
            <person name="Terashima K."/>
            <person name="Grigoriev I.V."/>
            <person name="Hibbett D."/>
        </authorList>
    </citation>
    <scope>NUCLEOTIDE SEQUENCE</scope>
    <source>
        <strain evidence="2">Sp2 HRB7682 ss15</strain>
    </source>
</reference>
<evidence type="ECO:0000313" key="2">
    <source>
        <dbReference type="EMBL" id="KAJ4464504.1"/>
    </source>
</evidence>
<reference evidence="2" key="1">
    <citation type="submission" date="2022-08" db="EMBL/GenBank/DDBJ databases">
        <authorList>
            <consortium name="DOE Joint Genome Institute"/>
            <person name="Min B."/>
            <person name="Riley R."/>
            <person name="Sierra-Patev S."/>
            <person name="Naranjo-Ortiz M."/>
            <person name="Looney B."/>
            <person name="Konkel Z."/>
            <person name="Slot J.C."/>
            <person name="Sakamoto Y."/>
            <person name="Steenwyk J.L."/>
            <person name="Rokas A."/>
            <person name="Carro J."/>
            <person name="Camarero S."/>
            <person name="Ferreira P."/>
            <person name="Molpeceres G."/>
            <person name="Ruiz-Duenas F.J."/>
            <person name="Serrano A."/>
            <person name="Henrissat B."/>
            <person name="Drula E."/>
            <person name="Hughes K.W."/>
            <person name="Mata J.L."/>
            <person name="Ishikawa N.K."/>
            <person name="Vargas-Isla R."/>
            <person name="Ushijima S."/>
            <person name="Smith C.A."/>
            <person name="Ahrendt S."/>
            <person name="Andreopoulos W."/>
            <person name="He G."/>
            <person name="Labutti K."/>
            <person name="Lipzen A."/>
            <person name="Ng V."/>
            <person name="Sandor L."/>
            <person name="Barry K."/>
            <person name="Martinez A.T."/>
            <person name="Xiao Y."/>
            <person name="Gibbons J.G."/>
            <person name="Terashima K."/>
            <person name="Hibbett D.S."/>
            <person name="Grigoriev I.V."/>
        </authorList>
    </citation>
    <scope>NUCLEOTIDE SEQUENCE</scope>
    <source>
        <strain evidence="2">Sp2 HRB7682 ss15</strain>
    </source>
</reference>